<dbReference type="RefSeq" id="XP_033589730.1">
    <property type="nucleotide sequence ID" value="XM_033733515.1"/>
</dbReference>
<feature type="compositionally biased region" description="Basic residues" evidence="7">
    <location>
        <begin position="22"/>
        <end position="38"/>
    </location>
</feature>
<evidence type="ECO:0000256" key="4">
    <source>
        <dbReference type="ARBA" id="ARBA00023125"/>
    </source>
</evidence>
<dbReference type="EMBL" id="MU001635">
    <property type="protein sequence ID" value="KAF2483160.1"/>
    <property type="molecule type" value="Genomic_DNA"/>
</dbReference>
<keyword evidence="3" id="KW-0805">Transcription regulation</keyword>
<name>A0A6A6PST4_9PEZI</name>
<evidence type="ECO:0000256" key="5">
    <source>
        <dbReference type="ARBA" id="ARBA00023163"/>
    </source>
</evidence>
<dbReference type="SUPFAM" id="SSF57959">
    <property type="entry name" value="Leucine zipper domain"/>
    <property type="match status" value="1"/>
</dbReference>
<dbReference type="Gene3D" id="1.20.5.170">
    <property type="match status" value="1"/>
</dbReference>
<sequence>MLKPDGEESGQDGKEEPLTPTQRRRQQVYQAQKRHRNRHAEYVRSLEAEVARLQHLDAMVNSEKNALAHQNAAIKEYLAKQSIDTRMDALGLESTPAPDSLSQLGGAAIDLRMDPDIGKERWFLDVPELTWSSSEVSSVDSPPKPLPRTPVAGDSWAALDFIMALEWPCRLHVHHPGISPNVTVPEIDPVIKNHGHALTATQAVFQSAQAPPGKRAQPNAFLDYNMAGSLQQDESDKWILPHSEIDKLVELSETLHIDEDFITPAQAYAAVREAVPNDNYLRPTLAALKLSLGSHADCHAFGTSVDAGLFWQHLNDTLQALQSTRPDLG</sequence>
<dbReference type="AlphaFoldDB" id="A0A6A6PST4"/>
<comment type="subcellular location">
    <subcellularLocation>
        <location evidence="1">Nucleus</location>
    </subcellularLocation>
</comment>
<proteinExistence type="inferred from homology"/>
<keyword evidence="5" id="KW-0804">Transcription</keyword>
<dbReference type="PANTHER" id="PTHR40621">
    <property type="entry name" value="TRANSCRIPTION FACTOR KAPC-RELATED"/>
    <property type="match status" value="1"/>
</dbReference>
<evidence type="ECO:0008006" key="10">
    <source>
        <dbReference type="Google" id="ProtNLM"/>
    </source>
</evidence>
<dbReference type="GO" id="GO:0000976">
    <property type="term" value="F:transcription cis-regulatory region binding"/>
    <property type="evidence" value="ECO:0007669"/>
    <property type="project" value="InterPro"/>
</dbReference>
<evidence type="ECO:0000256" key="1">
    <source>
        <dbReference type="ARBA" id="ARBA00004123"/>
    </source>
</evidence>
<feature type="compositionally biased region" description="Basic and acidic residues" evidence="7">
    <location>
        <begin position="1"/>
        <end position="17"/>
    </location>
</feature>
<evidence type="ECO:0000256" key="3">
    <source>
        <dbReference type="ARBA" id="ARBA00023015"/>
    </source>
</evidence>
<protein>
    <recommendedName>
        <fullName evidence="10">BZIP domain-containing protein</fullName>
    </recommendedName>
</protein>
<dbReference type="GO" id="GO:0090575">
    <property type="term" value="C:RNA polymerase II transcription regulator complex"/>
    <property type="evidence" value="ECO:0007669"/>
    <property type="project" value="TreeGrafter"/>
</dbReference>
<evidence type="ECO:0000256" key="6">
    <source>
        <dbReference type="ARBA" id="ARBA00023242"/>
    </source>
</evidence>
<dbReference type="PANTHER" id="PTHR40621:SF11">
    <property type="entry name" value="TRANSCRIPTION FACTOR KAPC-RELATED"/>
    <property type="match status" value="1"/>
</dbReference>
<dbReference type="OrthoDB" id="2590011at2759"/>
<evidence type="ECO:0000256" key="2">
    <source>
        <dbReference type="ARBA" id="ARBA00007163"/>
    </source>
</evidence>
<dbReference type="GeneID" id="54474517"/>
<dbReference type="Proteomes" id="UP000799767">
    <property type="component" value="Unassembled WGS sequence"/>
</dbReference>
<evidence type="ECO:0000313" key="9">
    <source>
        <dbReference type="Proteomes" id="UP000799767"/>
    </source>
</evidence>
<keyword evidence="4" id="KW-0238">DNA-binding</keyword>
<gene>
    <name evidence="8" type="ORF">BDY17DRAFT_296914</name>
</gene>
<feature type="region of interest" description="Disordered" evidence="7">
    <location>
        <begin position="1"/>
        <end position="38"/>
    </location>
</feature>
<organism evidence="8 9">
    <name type="scientific">Neohortaea acidophila</name>
    <dbReference type="NCBI Taxonomy" id="245834"/>
    <lineage>
        <taxon>Eukaryota</taxon>
        <taxon>Fungi</taxon>
        <taxon>Dikarya</taxon>
        <taxon>Ascomycota</taxon>
        <taxon>Pezizomycotina</taxon>
        <taxon>Dothideomycetes</taxon>
        <taxon>Dothideomycetidae</taxon>
        <taxon>Mycosphaerellales</taxon>
        <taxon>Teratosphaeriaceae</taxon>
        <taxon>Neohortaea</taxon>
    </lineage>
</organism>
<comment type="similarity">
    <text evidence="2">Belongs to the bZIP family.</text>
</comment>
<dbReference type="InterPro" id="IPR050936">
    <property type="entry name" value="AP-1-like"/>
</dbReference>
<accession>A0A6A6PST4</accession>
<dbReference type="CDD" id="cd14688">
    <property type="entry name" value="bZIP_YAP"/>
    <property type="match status" value="1"/>
</dbReference>
<dbReference type="GO" id="GO:0001228">
    <property type="term" value="F:DNA-binding transcription activator activity, RNA polymerase II-specific"/>
    <property type="evidence" value="ECO:0007669"/>
    <property type="project" value="TreeGrafter"/>
</dbReference>
<keyword evidence="6" id="KW-0539">Nucleus</keyword>
<evidence type="ECO:0000256" key="7">
    <source>
        <dbReference type="SAM" id="MobiDB-lite"/>
    </source>
</evidence>
<reference evidence="8" key="1">
    <citation type="journal article" date="2020" name="Stud. Mycol.">
        <title>101 Dothideomycetes genomes: a test case for predicting lifestyles and emergence of pathogens.</title>
        <authorList>
            <person name="Haridas S."/>
            <person name="Albert R."/>
            <person name="Binder M."/>
            <person name="Bloem J."/>
            <person name="Labutti K."/>
            <person name="Salamov A."/>
            <person name="Andreopoulos B."/>
            <person name="Baker S."/>
            <person name="Barry K."/>
            <person name="Bills G."/>
            <person name="Bluhm B."/>
            <person name="Cannon C."/>
            <person name="Castanera R."/>
            <person name="Culley D."/>
            <person name="Daum C."/>
            <person name="Ezra D."/>
            <person name="Gonzalez J."/>
            <person name="Henrissat B."/>
            <person name="Kuo A."/>
            <person name="Liang C."/>
            <person name="Lipzen A."/>
            <person name="Lutzoni F."/>
            <person name="Magnuson J."/>
            <person name="Mondo S."/>
            <person name="Nolan M."/>
            <person name="Ohm R."/>
            <person name="Pangilinan J."/>
            <person name="Park H.-J."/>
            <person name="Ramirez L."/>
            <person name="Alfaro M."/>
            <person name="Sun H."/>
            <person name="Tritt A."/>
            <person name="Yoshinaga Y."/>
            <person name="Zwiers L.-H."/>
            <person name="Turgeon B."/>
            <person name="Goodwin S."/>
            <person name="Spatafora J."/>
            <person name="Crous P."/>
            <person name="Grigoriev I."/>
        </authorList>
    </citation>
    <scope>NUCLEOTIDE SEQUENCE</scope>
    <source>
        <strain evidence="8">CBS 113389</strain>
    </source>
</reference>
<evidence type="ECO:0000313" key="8">
    <source>
        <dbReference type="EMBL" id="KAF2483160.1"/>
    </source>
</evidence>
<keyword evidence="9" id="KW-1185">Reference proteome</keyword>
<dbReference type="InterPro" id="IPR046347">
    <property type="entry name" value="bZIP_sf"/>
</dbReference>